<dbReference type="Gene3D" id="3.40.630.30">
    <property type="match status" value="1"/>
</dbReference>
<feature type="domain" description="N-acetyltransferase" evidence="1">
    <location>
        <begin position="152"/>
        <end position="302"/>
    </location>
</feature>
<dbReference type="KEGG" id="xya:ET471_11170"/>
<dbReference type="EMBL" id="CP035493">
    <property type="protein sequence ID" value="QAY70519.1"/>
    <property type="molecule type" value="Genomic_DNA"/>
</dbReference>
<evidence type="ECO:0000259" key="1">
    <source>
        <dbReference type="PROSITE" id="PS51186"/>
    </source>
</evidence>
<keyword evidence="2" id="KW-0808">Transferase</keyword>
<dbReference type="CDD" id="cd04301">
    <property type="entry name" value="NAT_SF"/>
    <property type="match status" value="1"/>
</dbReference>
<dbReference type="Pfam" id="PF08445">
    <property type="entry name" value="FR47"/>
    <property type="match status" value="1"/>
</dbReference>
<gene>
    <name evidence="2" type="ORF">ET471_11170</name>
</gene>
<dbReference type="AlphaFoldDB" id="A0A4P6F886"/>
<dbReference type="InterPro" id="IPR013653">
    <property type="entry name" value="GCN5-like_dom"/>
</dbReference>
<dbReference type="RefSeq" id="WP_129188355.1">
    <property type="nucleotide sequence ID" value="NZ_CP035493.1"/>
</dbReference>
<dbReference type="InterPro" id="IPR016181">
    <property type="entry name" value="Acyl_CoA_acyltransferase"/>
</dbReference>
<dbReference type="Proteomes" id="UP000292118">
    <property type="component" value="Chromosome"/>
</dbReference>
<accession>A0A4P6F886</accession>
<sequence>MPTHWDFFADPNVFLDVAGEHLARDPLDTSVVATQADRVRELLDAGDAVPDAPHWFAVARDGDAVVGVAMRTTPVAPHPLYVAALPDGAAAALVDALAARGERVGGVNGTLPAARAVADRAARLAGGRVVVPMETRLHEVRAVVLPATVPAGSARLATPEDAPLLTRWWLAFHADAELQAGRVPAAGTAEEAAAAGERAAASVVSRIARGSAWVWDVDGEAVHLTSYAGPAYGVARIGPVYTPPQHRSLGYAGALVAHVSQLLLDAGHRVCLFTDRANPASTKVYERIGYERVADTAEHLVV</sequence>
<dbReference type="SUPFAM" id="SSF55729">
    <property type="entry name" value="Acyl-CoA N-acyltransferases (Nat)"/>
    <property type="match status" value="1"/>
</dbReference>
<keyword evidence="3" id="KW-1185">Reference proteome</keyword>
<dbReference type="PROSITE" id="PS51186">
    <property type="entry name" value="GNAT"/>
    <property type="match status" value="1"/>
</dbReference>
<organism evidence="2 3">
    <name type="scientific">Xylanimonas protaetiae</name>
    <dbReference type="NCBI Taxonomy" id="2509457"/>
    <lineage>
        <taxon>Bacteria</taxon>
        <taxon>Bacillati</taxon>
        <taxon>Actinomycetota</taxon>
        <taxon>Actinomycetes</taxon>
        <taxon>Micrococcales</taxon>
        <taxon>Promicromonosporaceae</taxon>
        <taxon>Xylanimonas</taxon>
    </lineage>
</organism>
<dbReference type="GO" id="GO:0016747">
    <property type="term" value="F:acyltransferase activity, transferring groups other than amino-acyl groups"/>
    <property type="evidence" value="ECO:0007669"/>
    <property type="project" value="InterPro"/>
</dbReference>
<dbReference type="InterPro" id="IPR000182">
    <property type="entry name" value="GNAT_dom"/>
</dbReference>
<evidence type="ECO:0000313" key="2">
    <source>
        <dbReference type="EMBL" id="QAY70519.1"/>
    </source>
</evidence>
<protein>
    <submittedName>
        <fullName evidence="2">GNAT family N-acetyltransferase</fullName>
    </submittedName>
</protein>
<evidence type="ECO:0000313" key="3">
    <source>
        <dbReference type="Proteomes" id="UP000292118"/>
    </source>
</evidence>
<name>A0A4P6F886_9MICO</name>
<proteinExistence type="predicted"/>
<dbReference type="OrthoDB" id="3174529at2"/>
<reference evidence="2 3" key="1">
    <citation type="submission" date="2019-01" db="EMBL/GenBank/DDBJ databases">
        <title>Genome sequencing of strain FW10M-9.</title>
        <authorList>
            <person name="Heo J."/>
            <person name="Kim S.-J."/>
            <person name="Kim J.-S."/>
            <person name="Hong S.-B."/>
            <person name="Kwon S.-W."/>
        </authorList>
    </citation>
    <scope>NUCLEOTIDE SEQUENCE [LARGE SCALE GENOMIC DNA]</scope>
    <source>
        <strain evidence="2 3">FW10M-9</strain>
    </source>
</reference>